<organism evidence="1 2">
    <name type="scientific">Holotrichia oblita</name>
    <name type="common">Chafer beetle</name>
    <dbReference type="NCBI Taxonomy" id="644536"/>
    <lineage>
        <taxon>Eukaryota</taxon>
        <taxon>Metazoa</taxon>
        <taxon>Ecdysozoa</taxon>
        <taxon>Arthropoda</taxon>
        <taxon>Hexapoda</taxon>
        <taxon>Insecta</taxon>
        <taxon>Pterygota</taxon>
        <taxon>Neoptera</taxon>
        <taxon>Endopterygota</taxon>
        <taxon>Coleoptera</taxon>
        <taxon>Polyphaga</taxon>
        <taxon>Scarabaeiformia</taxon>
        <taxon>Scarabaeidae</taxon>
        <taxon>Melolonthinae</taxon>
        <taxon>Holotrichia</taxon>
    </lineage>
</organism>
<sequence>MPCSLRKLYDAMTDVPAESIVHSNQYHTWSSLLHLSPEEINERLQVYMFNLLKCEDKQAELGPFCAIYEYFPTSTQLDDTVLINRELGVQFQPIPRNLYEEYDESKFKWQENLEPSLFLQKFNRYRQLFKCMDYEYIPFLDSIMVRFHDKCDKFGISTETWTKNSFVFILFLQILRSRVRMHDFFRTVIFQDPYALLYAYKEMSRMLSKTEQAEAALIEIGGQDINLRESSMNIIRQQFSSCPFLRDCSVEGITDMSPSYIDPVSSIRVPQYLAEGFNLNRLQEVRGVSTIFRSLDGLKVTVEKTYLFDTKPSLKLKLETKHHEAVMHIQHHKKKRFTFQILSSSGARIIFAQPDTTISYNTDTVIKVKQPRYEKQRHYIIKEYETIGFGERLCLHVIHFLDEMSLLRILNQYLPLKHFSSTETLQLLDFKKSIVFKSTTSLTDIRWQNRIPKQYSKLIKAIKKIKRSTVPHFKIISTALHKYRYIKVVPLKITIHFADGPKVLKYIPNLDTKKKIEVTKCVPLASKNSFTHLRSSLPKNTYEWRLSLPNGLQIATEPSVEAGTRHIVQYYIPINQNMPEEVSRTFMYNGCIQIRYRDGTIKMIGVHGRCIIGELPCNSTGLKDKKVKIKATEPKIYWERGKIHRLMNLQKSIIRKIYRYQTKFVHIPMKNYSLNKHKRKETNHLTRSTNHLRPAIDFYISENSFQDYYTIDTATNDSHTSINDDGELTTIFADGTKITSWFIIEPEMIVIDMRDTEVWEIDPDDYTCNFLVPKIGGWMNVQLYHQCEHPQYATVVSYGKNSLRIRLPDIEYQVREDGTLFVNVNDELFSYVTYNNIKVQSNYCKTCYQCCETVINVRSLWSKEEEVKDEDILLETKDTFNKVFSVDYKGTCYRNDNYISG</sequence>
<keyword evidence="2" id="KW-1185">Reference proteome</keyword>
<dbReference type="Proteomes" id="UP001056778">
    <property type="component" value="Chromosome 3"/>
</dbReference>
<proteinExistence type="predicted"/>
<protein>
    <submittedName>
        <fullName evidence="1">Platelet-activating factor acetylhydrolase</fullName>
    </submittedName>
</protein>
<accession>A0ACB9TD87</accession>
<comment type="caution">
    <text evidence="1">The sequence shown here is derived from an EMBL/GenBank/DDBJ whole genome shotgun (WGS) entry which is preliminary data.</text>
</comment>
<evidence type="ECO:0000313" key="1">
    <source>
        <dbReference type="EMBL" id="KAI4464828.1"/>
    </source>
</evidence>
<name>A0ACB9TD87_HOLOL</name>
<evidence type="ECO:0000313" key="2">
    <source>
        <dbReference type="Proteomes" id="UP001056778"/>
    </source>
</evidence>
<gene>
    <name evidence="1" type="ORF">MML48_3g00002233</name>
</gene>
<dbReference type="EMBL" id="CM043017">
    <property type="protein sequence ID" value="KAI4464828.1"/>
    <property type="molecule type" value="Genomic_DNA"/>
</dbReference>
<reference evidence="1" key="1">
    <citation type="submission" date="2022-04" db="EMBL/GenBank/DDBJ databases">
        <title>Chromosome-scale genome assembly of Holotrichia oblita Faldermann.</title>
        <authorList>
            <person name="Rongchong L."/>
        </authorList>
    </citation>
    <scope>NUCLEOTIDE SEQUENCE</scope>
    <source>
        <strain evidence="1">81SQS9</strain>
    </source>
</reference>